<keyword evidence="2" id="KW-1185">Reference proteome</keyword>
<organism evidence="1 2">
    <name type="scientific">Trichinella papuae</name>
    <dbReference type="NCBI Taxonomy" id="268474"/>
    <lineage>
        <taxon>Eukaryota</taxon>
        <taxon>Metazoa</taxon>
        <taxon>Ecdysozoa</taxon>
        <taxon>Nematoda</taxon>
        <taxon>Enoplea</taxon>
        <taxon>Dorylaimia</taxon>
        <taxon>Trichinellida</taxon>
        <taxon>Trichinellidae</taxon>
        <taxon>Trichinella</taxon>
    </lineage>
</organism>
<proteinExistence type="predicted"/>
<dbReference type="AlphaFoldDB" id="A0A0V1MHQ9"/>
<dbReference type="Proteomes" id="UP000054843">
    <property type="component" value="Unassembled WGS sequence"/>
</dbReference>
<protein>
    <submittedName>
        <fullName evidence="1">Uncharacterized protein</fullName>
    </submittedName>
</protein>
<accession>A0A0V1MHQ9</accession>
<gene>
    <name evidence="1" type="ORF">T10_4208</name>
</gene>
<dbReference type="EMBL" id="JYDO01000097">
    <property type="protein sequence ID" value="KRZ71416.1"/>
    <property type="molecule type" value="Genomic_DNA"/>
</dbReference>
<reference evidence="1 2" key="1">
    <citation type="submission" date="2015-01" db="EMBL/GenBank/DDBJ databases">
        <title>Evolution of Trichinella species and genotypes.</title>
        <authorList>
            <person name="Korhonen P.K."/>
            <person name="Edoardo P."/>
            <person name="Giuseppe L.R."/>
            <person name="Gasser R.B."/>
        </authorList>
    </citation>
    <scope>NUCLEOTIDE SEQUENCE [LARGE SCALE GENOMIC DNA]</scope>
    <source>
        <strain evidence="1">ISS1980</strain>
    </source>
</reference>
<evidence type="ECO:0000313" key="1">
    <source>
        <dbReference type="EMBL" id="KRZ71416.1"/>
    </source>
</evidence>
<sequence>MDKLKQTSNTSVCDFVFVVVDDWKLSTPNTGVVVRVVLVEWIVKLAYGCGNTAPVSAAANSSHPPVHWCPLG</sequence>
<name>A0A0V1MHQ9_9BILA</name>
<comment type="caution">
    <text evidence="1">The sequence shown here is derived from an EMBL/GenBank/DDBJ whole genome shotgun (WGS) entry which is preliminary data.</text>
</comment>
<evidence type="ECO:0000313" key="2">
    <source>
        <dbReference type="Proteomes" id="UP000054843"/>
    </source>
</evidence>